<proteinExistence type="inferred from homology"/>
<evidence type="ECO:0000313" key="6">
    <source>
        <dbReference type="Proteomes" id="UP001338137"/>
    </source>
</evidence>
<dbReference type="SUPFAM" id="SSF53448">
    <property type="entry name" value="Nucleotide-diphospho-sugar transferases"/>
    <property type="match status" value="1"/>
</dbReference>
<comment type="caution">
    <text evidence="5">The sequence shown here is derived from an EMBL/GenBank/DDBJ whole genome shotgun (WGS) entry which is preliminary data.</text>
</comment>
<dbReference type="InterPro" id="IPR029044">
    <property type="entry name" value="Nucleotide-diphossugar_trans"/>
</dbReference>
<dbReference type="PANTHER" id="PTHR22916:SF51">
    <property type="entry name" value="GLYCOSYLTRANSFERASE EPSH-RELATED"/>
    <property type="match status" value="1"/>
</dbReference>
<dbReference type="Proteomes" id="UP001338137">
    <property type="component" value="Unassembled WGS sequence"/>
</dbReference>
<evidence type="ECO:0000313" key="5">
    <source>
        <dbReference type="EMBL" id="MEC0228015.1"/>
    </source>
</evidence>
<feature type="domain" description="Glycosyltransferase 2-like" evidence="4">
    <location>
        <begin position="6"/>
        <end position="126"/>
    </location>
</feature>
<evidence type="ECO:0000256" key="2">
    <source>
        <dbReference type="ARBA" id="ARBA00022676"/>
    </source>
</evidence>
<name>A0ABU6G1Z9_9BACL</name>
<reference evidence="5 6" key="1">
    <citation type="submission" date="2023-03" db="EMBL/GenBank/DDBJ databases">
        <title>Bacillus Genome Sequencing.</title>
        <authorList>
            <person name="Dunlap C."/>
        </authorList>
    </citation>
    <scope>NUCLEOTIDE SEQUENCE [LARGE SCALE GENOMIC DNA]</scope>
    <source>
        <strain evidence="5 6">BD-533</strain>
    </source>
</reference>
<sequence length="345" mass="40377">MNPKVSVVIPVYNAEKFLVPCVESLVSQTLRECEFIFINDGSSDGSLQIIEGFCKQDSRIRLINQNNQGVSMARNKGLEAAAGEYVGFVDADDYIDADMYETFYHTAKQEDYDVVITNFESELEGLKVVTSYPFPVDTRLTREYIEREILTYFLKSDQLNAVWNKLYKRKLIIDNDVKFPEKMALGEDGMFNMKFFVHAQTVTYKNYRGYHYREVEGSATRNILEKDYFRKALEVYVRDISDITFNYIDPVKTKELSAIKFIRSVMANIYVYLNPTNKLSFSKRLKYVTQMITNPYVKEALPLFYHHEYRYLGRNEKVMANLIRRKSTLGLYLCTMYSRFRSKSS</sequence>
<keyword evidence="6" id="KW-1185">Reference proteome</keyword>
<dbReference type="InterPro" id="IPR001173">
    <property type="entry name" value="Glyco_trans_2-like"/>
</dbReference>
<evidence type="ECO:0000256" key="3">
    <source>
        <dbReference type="ARBA" id="ARBA00022679"/>
    </source>
</evidence>
<gene>
    <name evidence="5" type="ORF">P4I72_12865</name>
</gene>
<dbReference type="RefSeq" id="WP_326072301.1">
    <property type="nucleotide sequence ID" value="NZ_JARLKY010000026.1"/>
</dbReference>
<dbReference type="PANTHER" id="PTHR22916">
    <property type="entry name" value="GLYCOSYLTRANSFERASE"/>
    <property type="match status" value="1"/>
</dbReference>
<dbReference type="GO" id="GO:0016757">
    <property type="term" value="F:glycosyltransferase activity"/>
    <property type="evidence" value="ECO:0007669"/>
    <property type="project" value="UniProtKB-KW"/>
</dbReference>
<dbReference type="CDD" id="cd00761">
    <property type="entry name" value="Glyco_tranf_GTA_type"/>
    <property type="match status" value="1"/>
</dbReference>
<dbReference type="EMBL" id="JARLKY010000026">
    <property type="protein sequence ID" value="MEC0228015.1"/>
    <property type="molecule type" value="Genomic_DNA"/>
</dbReference>
<organism evidence="5 6">
    <name type="scientific">Paenibacillus alba</name>
    <dbReference type="NCBI Taxonomy" id="1197127"/>
    <lineage>
        <taxon>Bacteria</taxon>
        <taxon>Bacillati</taxon>
        <taxon>Bacillota</taxon>
        <taxon>Bacilli</taxon>
        <taxon>Bacillales</taxon>
        <taxon>Paenibacillaceae</taxon>
        <taxon>Paenibacillus</taxon>
    </lineage>
</organism>
<dbReference type="Gene3D" id="3.90.550.10">
    <property type="entry name" value="Spore Coat Polysaccharide Biosynthesis Protein SpsA, Chain A"/>
    <property type="match status" value="1"/>
</dbReference>
<dbReference type="EC" id="2.4.-.-" evidence="5"/>
<keyword evidence="2 5" id="KW-0328">Glycosyltransferase</keyword>
<evidence type="ECO:0000259" key="4">
    <source>
        <dbReference type="Pfam" id="PF00535"/>
    </source>
</evidence>
<protein>
    <submittedName>
        <fullName evidence="5">Glycosyltransferase</fullName>
        <ecNumber evidence="5">2.4.-.-</ecNumber>
    </submittedName>
</protein>
<evidence type="ECO:0000256" key="1">
    <source>
        <dbReference type="ARBA" id="ARBA00006739"/>
    </source>
</evidence>
<accession>A0ABU6G1Z9</accession>
<dbReference type="Pfam" id="PF00535">
    <property type="entry name" value="Glycos_transf_2"/>
    <property type="match status" value="1"/>
</dbReference>
<keyword evidence="3 5" id="KW-0808">Transferase</keyword>
<comment type="similarity">
    <text evidence="1">Belongs to the glycosyltransferase 2 family.</text>
</comment>